<dbReference type="EMBL" id="JAEPRB010000076">
    <property type="protein sequence ID" value="KAG2222744.1"/>
    <property type="molecule type" value="Genomic_DNA"/>
</dbReference>
<comment type="caution">
    <text evidence="2">The sequence shown here is derived from an EMBL/GenBank/DDBJ whole genome shotgun (WGS) entry which is preliminary data.</text>
</comment>
<evidence type="ECO:0000313" key="3">
    <source>
        <dbReference type="Proteomes" id="UP000646827"/>
    </source>
</evidence>
<accession>A0A8H7VPY8</accession>
<keyword evidence="3" id="KW-1185">Reference proteome</keyword>
<dbReference type="OrthoDB" id="2271250at2759"/>
<reference evidence="2 3" key="1">
    <citation type="submission" date="2020-12" db="EMBL/GenBank/DDBJ databases">
        <title>Metabolic potential, ecology and presence of endohyphal bacteria is reflected in genomic diversity of Mucoromycotina.</title>
        <authorList>
            <person name="Muszewska A."/>
            <person name="Okrasinska A."/>
            <person name="Steczkiewicz K."/>
            <person name="Drgas O."/>
            <person name="Orlowska M."/>
            <person name="Perlinska-Lenart U."/>
            <person name="Aleksandrzak-Piekarczyk T."/>
            <person name="Szatraj K."/>
            <person name="Zielenkiewicz U."/>
            <person name="Pilsyk S."/>
            <person name="Malc E."/>
            <person name="Mieczkowski P."/>
            <person name="Kruszewska J.S."/>
            <person name="Biernat P."/>
            <person name="Pawlowska J."/>
        </authorList>
    </citation>
    <scope>NUCLEOTIDE SEQUENCE [LARGE SCALE GENOMIC DNA]</scope>
    <source>
        <strain evidence="2 3">CBS 142.35</strain>
    </source>
</reference>
<name>A0A8H7VPY8_9FUNG</name>
<dbReference type="AlphaFoldDB" id="A0A8H7VPY8"/>
<proteinExistence type="predicted"/>
<feature type="region of interest" description="Disordered" evidence="1">
    <location>
        <begin position="57"/>
        <end position="85"/>
    </location>
</feature>
<protein>
    <submittedName>
        <fullName evidence="2">Uncharacterized protein</fullName>
    </submittedName>
</protein>
<evidence type="ECO:0000256" key="1">
    <source>
        <dbReference type="SAM" id="MobiDB-lite"/>
    </source>
</evidence>
<feature type="compositionally biased region" description="Low complexity" evidence="1">
    <location>
        <begin position="71"/>
        <end position="80"/>
    </location>
</feature>
<gene>
    <name evidence="2" type="ORF">INT45_011232</name>
</gene>
<organism evidence="2 3">
    <name type="scientific">Circinella minor</name>
    <dbReference type="NCBI Taxonomy" id="1195481"/>
    <lineage>
        <taxon>Eukaryota</taxon>
        <taxon>Fungi</taxon>
        <taxon>Fungi incertae sedis</taxon>
        <taxon>Mucoromycota</taxon>
        <taxon>Mucoromycotina</taxon>
        <taxon>Mucoromycetes</taxon>
        <taxon>Mucorales</taxon>
        <taxon>Lichtheimiaceae</taxon>
        <taxon>Circinella</taxon>
    </lineage>
</organism>
<dbReference type="Proteomes" id="UP000646827">
    <property type="component" value="Unassembled WGS sequence"/>
</dbReference>
<sequence>MVNINIIDKMKNQIGMWRISRYTKRRTYVTIEGDQPYYPQEDVENEKNILARRTTTTTTMKGGRGGKTRATRFNNNNNNNRDATHLLTTNESDIIDYNKRLSRSNYSESYSITAAPL</sequence>
<evidence type="ECO:0000313" key="2">
    <source>
        <dbReference type="EMBL" id="KAG2222744.1"/>
    </source>
</evidence>